<keyword evidence="12" id="KW-0325">Glycoprotein</keyword>
<feature type="transmembrane region" description="Helical" evidence="27">
    <location>
        <begin position="390"/>
        <end position="411"/>
    </location>
</feature>
<dbReference type="GO" id="GO:0006820">
    <property type="term" value="P:monoatomic anion transport"/>
    <property type="evidence" value="ECO:0007669"/>
    <property type="project" value="TreeGrafter"/>
</dbReference>
<evidence type="ECO:0000256" key="6">
    <source>
        <dbReference type="ARBA" id="ARBA00022475"/>
    </source>
</evidence>
<evidence type="ECO:0000256" key="8">
    <source>
        <dbReference type="ARBA" id="ARBA00022847"/>
    </source>
</evidence>
<feature type="compositionally biased region" description="Basic and acidic residues" evidence="26">
    <location>
        <begin position="505"/>
        <end position="517"/>
    </location>
</feature>
<dbReference type="InterPro" id="IPR020846">
    <property type="entry name" value="MFS_dom"/>
</dbReference>
<evidence type="ECO:0000256" key="19">
    <source>
        <dbReference type="ARBA" id="ARBA00051447"/>
    </source>
</evidence>
<keyword evidence="5" id="KW-0813">Transport</keyword>
<comment type="catalytic activity">
    <reaction evidence="18">
        <text>N-acetyl-L-aspartyl-L-glutamate(out) = N-acetyl-L-aspartyl-L-glutamate(in)</text>
        <dbReference type="Rhea" id="RHEA:72599"/>
        <dbReference type="ChEBI" id="CHEBI:76931"/>
    </reaction>
    <physiologicalReaction direction="left-to-right" evidence="18">
        <dbReference type="Rhea" id="RHEA:72600"/>
    </physiologicalReaction>
</comment>
<dbReference type="InterPro" id="IPR036259">
    <property type="entry name" value="MFS_trans_sf"/>
</dbReference>
<evidence type="ECO:0000256" key="20">
    <source>
        <dbReference type="ARBA" id="ARBA00051612"/>
    </source>
</evidence>
<evidence type="ECO:0000256" key="13">
    <source>
        <dbReference type="ARBA" id="ARBA00023228"/>
    </source>
</evidence>
<evidence type="ECO:0000259" key="28">
    <source>
        <dbReference type="PROSITE" id="PS50850"/>
    </source>
</evidence>
<dbReference type="GO" id="GO:0046942">
    <property type="term" value="P:carboxylic acid transport"/>
    <property type="evidence" value="ECO:0007669"/>
    <property type="project" value="UniProtKB-ARBA"/>
</dbReference>
<gene>
    <name evidence="29" type="ORF">R5R35_006680</name>
</gene>
<evidence type="ECO:0000256" key="11">
    <source>
        <dbReference type="ARBA" id="ARBA00023136"/>
    </source>
</evidence>
<feature type="domain" description="Major facilitator superfamily (MFS) profile" evidence="28">
    <location>
        <begin position="33"/>
        <end position="481"/>
    </location>
</feature>
<dbReference type="GO" id="GO:0005765">
    <property type="term" value="C:lysosomal membrane"/>
    <property type="evidence" value="ECO:0007669"/>
    <property type="project" value="UniProtKB-SubCell"/>
</dbReference>
<protein>
    <recommendedName>
        <fullName evidence="22">Sialin</fullName>
    </recommendedName>
    <alternativeName>
        <fullName evidence="25">H(+)/nitrate cotransporter</fullName>
    </alternativeName>
    <alternativeName>
        <fullName evidence="23">H(+)/sialic acid cotransporter</fullName>
    </alternativeName>
    <alternativeName>
        <fullName evidence="24">Vesicular excitatory amino acid transporter</fullName>
    </alternativeName>
</protein>
<evidence type="ECO:0000256" key="24">
    <source>
        <dbReference type="ARBA" id="ARBA00081195"/>
    </source>
</evidence>
<keyword evidence="10" id="KW-0770">Synapse</keyword>
<feature type="transmembrane region" description="Helical" evidence="27">
    <location>
        <begin position="285"/>
        <end position="306"/>
    </location>
</feature>
<dbReference type="Proteomes" id="UP001378592">
    <property type="component" value="Unassembled WGS sequence"/>
</dbReference>
<comment type="catalytic activity">
    <reaction evidence="19">
        <text>L-glutamate(out) = L-glutamate(in)</text>
        <dbReference type="Rhea" id="RHEA:66336"/>
        <dbReference type="ChEBI" id="CHEBI:29985"/>
    </reaction>
    <physiologicalReaction direction="left-to-right" evidence="19">
        <dbReference type="Rhea" id="RHEA:66337"/>
    </physiologicalReaction>
</comment>
<evidence type="ECO:0000256" key="1">
    <source>
        <dbReference type="ARBA" id="ARBA00004432"/>
    </source>
</evidence>
<keyword evidence="11 27" id="KW-0472">Membrane</keyword>
<keyword evidence="8" id="KW-0769">Symport</keyword>
<dbReference type="PANTHER" id="PTHR11662:SF455">
    <property type="entry name" value="GH23975P"/>
    <property type="match status" value="1"/>
</dbReference>
<feature type="transmembrane region" description="Helical" evidence="27">
    <location>
        <begin position="160"/>
        <end position="184"/>
    </location>
</feature>
<name>A0AAN9VW43_9ORTH</name>
<evidence type="ECO:0000256" key="25">
    <source>
        <dbReference type="ARBA" id="ARBA00081925"/>
    </source>
</evidence>
<sequence length="526" mass="55530">MARKVAEVTAPEGGGGGDGLGPRWQLWRRRRFVLASLAFWGLVSMYSTRINFSVAIVAMTSGSGACHRAALPANASAAANASANASAHAGECSERGEFDWDSRTQGLLLSGFFYGYLASQMPAGWLVARAGAAALLGAGIAGSALLTLLGPVAARVGGAPLLLATRIISGLLQGVVFPCLNAIWARWAPPLERSRLATTVASGCNVGTVIVLPLSGLLAAHVGWPSIFYVFGAGGVLWWALWWAQTADSPERDRRVSEKERRFIEEALGVDTATAKVSFHPWRSFFTSPAYLGKLVAHFCANWGFYTLVTQMPMYLKDTLGFDLRAAGFVSALPYVVMALLLQVAGHTADWLERRQLLNTTHVRKLFLCGAFVLQAGCLLLSTALLDPTAVVACLTLGVALEAFAYAVICVNTLDMAPLHASVLAGVSSTIANTSGILSPQLTGFIVRNKSAAEWRIVFYVTSGLYLLGATAFGIFGSAERQPWAEDGLIPAGDPPAPAPAPADADAKKPSRRDAGHDNAAADVAV</sequence>
<evidence type="ECO:0000256" key="22">
    <source>
        <dbReference type="ARBA" id="ARBA00069713"/>
    </source>
</evidence>
<feature type="transmembrane region" description="Helical" evidence="27">
    <location>
        <begin position="32"/>
        <end position="52"/>
    </location>
</feature>
<evidence type="ECO:0000256" key="10">
    <source>
        <dbReference type="ARBA" id="ARBA00023018"/>
    </source>
</evidence>
<feature type="transmembrane region" description="Helical" evidence="27">
    <location>
        <begin position="107"/>
        <end position="127"/>
    </location>
</feature>
<dbReference type="GO" id="GO:0030672">
    <property type="term" value="C:synaptic vesicle membrane"/>
    <property type="evidence" value="ECO:0007669"/>
    <property type="project" value="UniProtKB-SubCell"/>
</dbReference>
<evidence type="ECO:0000256" key="9">
    <source>
        <dbReference type="ARBA" id="ARBA00022989"/>
    </source>
</evidence>
<dbReference type="GO" id="GO:0015293">
    <property type="term" value="F:symporter activity"/>
    <property type="evidence" value="ECO:0007669"/>
    <property type="project" value="UniProtKB-KW"/>
</dbReference>
<evidence type="ECO:0000256" key="15">
    <source>
        <dbReference type="ARBA" id="ARBA00050101"/>
    </source>
</evidence>
<dbReference type="CDD" id="cd17318">
    <property type="entry name" value="MFS_SLC17"/>
    <property type="match status" value="1"/>
</dbReference>
<comment type="catalytic activity">
    <reaction evidence="20">
        <text>D-glucuronate(out) + H(+)(out) = D-glucuronate(in) + H(+)(in)</text>
        <dbReference type="Rhea" id="RHEA:72591"/>
        <dbReference type="ChEBI" id="CHEBI:15378"/>
        <dbReference type="ChEBI" id="CHEBI:58720"/>
    </reaction>
    <physiologicalReaction direction="left-to-right" evidence="20">
        <dbReference type="Rhea" id="RHEA:72592"/>
    </physiologicalReaction>
</comment>
<feature type="transmembrane region" description="Helical" evidence="27">
    <location>
        <begin position="134"/>
        <end position="154"/>
    </location>
</feature>
<dbReference type="EMBL" id="JAZDUA010000067">
    <property type="protein sequence ID" value="KAK7869876.1"/>
    <property type="molecule type" value="Genomic_DNA"/>
</dbReference>
<evidence type="ECO:0000256" key="18">
    <source>
        <dbReference type="ARBA" id="ARBA00051403"/>
    </source>
</evidence>
<dbReference type="PANTHER" id="PTHR11662">
    <property type="entry name" value="SOLUTE CARRIER FAMILY 17"/>
    <property type="match status" value="1"/>
</dbReference>
<evidence type="ECO:0000256" key="12">
    <source>
        <dbReference type="ARBA" id="ARBA00023180"/>
    </source>
</evidence>
<comment type="caution">
    <text evidence="29">The sequence shown here is derived from an EMBL/GenBank/DDBJ whole genome shotgun (WGS) entry which is preliminary data.</text>
</comment>
<evidence type="ECO:0000256" key="26">
    <source>
        <dbReference type="SAM" id="MobiDB-lite"/>
    </source>
</evidence>
<evidence type="ECO:0000256" key="21">
    <source>
        <dbReference type="ARBA" id="ARBA00056891"/>
    </source>
</evidence>
<feature type="transmembrane region" description="Helical" evidence="27">
    <location>
        <begin position="226"/>
        <end position="244"/>
    </location>
</feature>
<comment type="catalytic activity">
    <reaction evidence="16">
        <text>L-aspartate(out) = L-aspartate(in)</text>
        <dbReference type="Rhea" id="RHEA:66332"/>
        <dbReference type="ChEBI" id="CHEBI:29991"/>
    </reaction>
    <physiologicalReaction direction="left-to-right" evidence="16">
        <dbReference type="Rhea" id="RHEA:66333"/>
    </physiologicalReaction>
</comment>
<feature type="transmembrane region" description="Helical" evidence="27">
    <location>
        <begin position="457"/>
        <end position="479"/>
    </location>
</feature>
<feature type="transmembrane region" description="Helical" evidence="27">
    <location>
        <begin position="326"/>
        <end position="345"/>
    </location>
</feature>
<dbReference type="Gene3D" id="1.20.1250.20">
    <property type="entry name" value="MFS general substrate transporter like domains"/>
    <property type="match status" value="2"/>
</dbReference>
<evidence type="ECO:0000256" key="27">
    <source>
        <dbReference type="SAM" id="Phobius"/>
    </source>
</evidence>
<dbReference type="GO" id="GO:0016323">
    <property type="term" value="C:basolateral plasma membrane"/>
    <property type="evidence" value="ECO:0007669"/>
    <property type="project" value="UniProtKB-SubCell"/>
</dbReference>
<evidence type="ECO:0000313" key="30">
    <source>
        <dbReference type="Proteomes" id="UP001378592"/>
    </source>
</evidence>
<keyword evidence="7 27" id="KW-0812">Transmembrane</keyword>
<evidence type="ECO:0000256" key="16">
    <source>
        <dbReference type="ARBA" id="ARBA00050554"/>
    </source>
</evidence>
<dbReference type="InterPro" id="IPR050382">
    <property type="entry name" value="MFS_Na/Anion_cotransporter"/>
</dbReference>
<reference evidence="29 30" key="1">
    <citation type="submission" date="2024-03" db="EMBL/GenBank/DDBJ databases">
        <title>The genome assembly and annotation of the cricket Gryllus longicercus Weissman &amp; Gray.</title>
        <authorList>
            <person name="Szrajer S."/>
            <person name="Gray D."/>
            <person name="Ylla G."/>
        </authorList>
    </citation>
    <scope>NUCLEOTIDE SEQUENCE [LARGE SCALE GENOMIC DNA]</scope>
    <source>
        <strain evidence="29">DAG 2021-001</strain>
        <tissue evidence="29">Whole body minus gut</tissue>
    </source>
</reference>
<comment type="subcellular location">
    <subcellularLocation>
        <location evidence="2">Basolateral cell membrane</location>
        <topology evidence="2">Multi-pass membrane protein</topology>
    </subcellularLocation>
    <subcellularLocation>
        <location evidence="3">Cytoplasmic vesicle</location>
        <location evidence="3">Secretory vesicle membrane</location>
        <topology evidence="3">Multi-pass membrane protein</topology>
    </subcellularLocation>
    <subcellularLocation>
        <location evidence="1">Cytoplasmic vesicle</location>
        <location evidence="1">Secretory vesicle</location>
        <location evidence="1">Synaptic vesicle membrane</location>
    </subcellularLocation>
    <subcellularLocation>
        <location evidence="4">Lysosome membrane</location>
    </subcellularLocation>
</comment>
<keyword evidence="30" id="KW-1185">Reference proteome</keyword>
<dbReference type="FunFam" id="1.20.1250.20:FF:000067">
    <property type="entry name" value="sialin isoform X2"/>
    <property type="match status" value="1"/>
</dbReference>
<comment type="function">
    <text evidence="21">Receptor for CM101, a polysaccharide produced by group B Streptococcus with antipathoangiogenic properties.</text>
</comment>
<dbReference type="PROSITE" id="PS50850">
    <property type="entry name" value="MFS"/>
    <property type="match status" value="1"/>
</dbReference>
<evidence type="ECO:0000256" key="7">
    <source>
        <dbReference type="ARBA" id="ARBA00022692"/>
    </source>
</evidence>
<keyword evidence="13" id="KW-0458">Lysosome</keyword>
<evidence type="ECO:0000256" key="5">
    <source>
        <dbReference type="ARBA" id="ARBA00022448"/>
    </source>
</evidence>
<organism evidence="29 30">
    <name type="scientific">Gryllus longicercus</name>
    <dbReference type="NCBI Taxonomy" id="2509291"/>
    <lineage>
        <taxon>Eukaryota</taxon>
        <taxon>Metazoa</taxon>
        <taxon>Ecdysozoa</taxon>
        <taxon>Arthropoda</taxon>
        <taxon>Hexapoda</taxon>
        <taxon>Insecta</taxon>
        <taxon>Pterygota</taxon>
        <taxon>Neoptera</taxon>
        <taxon>Polyneoptera</taxon>
        <taxon>Orthoptera</taxon>
        <taxon>Ensifera</taxon>
        <taxon>Gryllidea</taxon>
        <taxon>Grylloidea</taxon>
        <taxon>Gryllidae</taxon>
        <taxon>Gryllinae</taxon>
        <taxon>Gryllus</taxon>
    </lineage>
</organism>
<dbReference type="SUPFAM" id="SSF103473">
    <property type="entry name" value="MFS general substrate transporter"/>
    <property type="match status" value="1"/>
</dbReference>
<evidence type="ECO:0000256" key="17">
    <source>
        <dbReference type="ARBA" id="ARBA00050625"/>
    </source>
</evidence>
<evidence type="ECO:0000256" key="2">
    <source>
        <dbReference type="ARBA" id="ARBA00004554"/>
    </source>
</evidence>
<proteinExistence type="predicted"/>
<feature type="region of interest" description="Disordered" evidence="26">
    <location>
        <begin position="486"/>
        <end position="526"/>
    </location>
</feature>
<comment type="catalytic activity">
    <reaction evidence="15">
        <text>2 nitrate(out) + H(+)(out) = 2 nitrate(in) + H(+)(in)</text>
        <dbReference type="Rhea" id="RHEA:71539"/>
        <dbReference type="ChEBI" id="CHEBI:15378"/>
        <dbReference type="ChEBI" id="CHEBI:17632"/>
    </reaction>
    <physiologicalReaction direction="left-to-right" evidence="15">
        <dbReference type="Rhea" id="RHEA:71540"/>
    </physiologicalReaction>
</comment>
<evidence type="ECO:0000256" key="3">
    <source>
        <dbReference type="ARBA" id="ARBA00004638"/>
    </source>
</evidence>
<feature type="transmembrane region" description="Helical" evidence="27">
    <location>
        <begin position="366"/>
        <end position="384"/>
    </location>
</feature>
<evidence type="ECO:0000313" key="29">
    <source>
        <dbReference type="EMBL" id="KAK7869876.1"/>
    </source>
</evidence>
<dbReference type="Pfam" id="PF07690">
    <property type="entry name" value="MFS_1"/>
    <property type="match status" value="1"/>
</dbReference>
<feature type="transmembrane region" description="Helical" evidence="27">
    <location>
        <begin position="196"/>
        <end position="220"/>
    </location>
</feature>
<evidence type="ECO:0000256" key="4">
    <source>
        <dbReference type="ARBA" id="ARBA00004656"/>
    </source>
</evidence>
<dbReference type="InterPro" id="IPR011701">
    <property type="entry name" value="MFS"/>
</dbReference>
<keyword evidence="9 27" id="KW-1133">Transmembrane helix</keyword>
<dbReference type="AlphaFoldDB" id="A0AAN9VW43"/>
<comment type="catalytic activity">
    <reaction evidence="17">
        <text>N-acetylneuraminate(in) + H(+)(in) = N-acetylneuraminate(out) + H(+)(out)</text>
        <dbReference type="Rhea" id="RHEA:28987"/>
        <dbReference type="ChEBI" id="CHEBI:15378"/>
        <dbReference type="ChEBI" id="CHEBI:35418"/>
    </reaction>
    <physiologicalReaction direction="right-to-left" evidence="17">
        <dbReference type="Rhea" id="RHEA:28989"/>
    </physiologicalReaction>
</comment>
<evidence type="ECO:0000256" key="14">
    <source>
        <dbReference type="ARBA" id="ARBA00023329"/>
    </source>
</evidence>
<keyword evidence="6" id="KW-1003">Cell membrane</keyword>
<accession>A0AAN9VW43</accession>
<dbReference type="FunFam" id="1.20.1250.20:FF:000003">
    <property type="entry name" value="Solute carrier family 17 member 3"/>
    <property type="match status" value="1"/>
</dbReference>
<evidence type="ECO:0000256" key="23">
    <source>
        <dbReference type="ARBA" id="ARBA00080244"/>
    </source>
</evidence>
<keyword evidence="14" id="KW-0968">Cytoplasmic vesicle</keyword>